<evidence type="ECO:0000313" key="2">
    <source>
        <dbReference type="Proteomes" id="UP000515977"/>
    </source>
</evidence>
<dbReference type="Proteomes" id="UP000515977">
    <property type="component" value="Chromosome"/>
</dbReference>
<dbReference type="RefSeq" id="WP_187571203.1">
    <property type="nucleotide sequence ID" value="NZ_CP060711.1"/>
</dbReference>
<dbReference type="AlphaFoldDB" id="A0A7G9QVT3"/>
<dbReference type="KEGG" id="tbv:H9L17_04790"/>
<gene>
    <name evidence="1" type="ORF">H9L17_04790</name>
</gene>
<organism evidence="1 2">
    <name type="scientific">Thermomonas brevis</name>
    <dbReference type="NCBI Taxonomy" id="215691"/>
    <lineage>
        <taxon>Bacteria</taxon>
        <taxon>Pseudomonadati</taxon>
        <taxon>Pseudomonadota</taxon>
        <taxon>Gammaproteobacteria</taxon>
        <taxon>Lysobacterales</taxon>
        <taxon>Lysobacteraceae</taxon>
        <taxon>Thermomonas</taxon>
    </lineage>
</organism>
<keyword evidence="2" id="KW-1185">Reference proteome</keyword>
<sequence length="121" mass="13861">MLSEQQIEANRDALFETARHLNGPQIGGMVFHAKVPVCLFIGTDKIVDKQIYLVRFVHDKNWPKLQIDNLDSVNFHTEFSVAWQHMKFNAEKALLIVKGTSDRVPIGYKLHLHVRGKRAIA</sequence>
<accession>A0A7G9QVT3</accession>
<name>A0A7G9QVT3_9GAMM</name>
<proteinExistence type="predicted"/>
<protein>
    <submittedName>
        <fullName evidence="1">Uncharacterized protein</fullName>
    </submittedName>
</protein>
<reference evidence="1 2" key="1">
    <citation type="submission" date="2020-08" db="EMBL/GenBank/DDBJ databases">
        <title>Genome sequence of Thermomonas brevis KACC 16975T.</title>
        <authorList>
            <person name="Hyun D.-W."/>
            <person name="Bae J.-W."/>
        </authorList>
    </citation>
    <scope>NUCLEOTIDE SEQUENCE [LARGE SCALE GENOMIC DNA]</scope>
    <source>
        <strain evidence="1 2">KACC 16975</strain>
    </source>
</reference>
<dbReference type="EMBL" id="CP060711">
    <property type="protein sequence ID" value="QNN47458.1"/>
    <property type="molecule type" value="Genomic_DNA"/>
</dbReference>
<evidence type="ECO:0000313" key="1">
    <source>
        <dbReference type="EMBL" id="QNN47458.1"/>
    </source>
</evidence>